<dbReference type="UniPathway" id="UPA00034">
    <property type="reaction ID" value="UER00015"/>
</dbReference>
<evidence type="ECO:0000259" key="29">
    <source>
        <dbReference type="Pfam" id="PF00696"/>
    </source>
</evidence>
<comment type="cofactor">
    <cofactor evidence="1">
        <name>a metal cation</name>
        <dbReference type="ChEBI" id="CHEBI:25213"/>
    </cofactor>
</comment>
<dbReference type="Pfam" id="PF00742">
    <property type="entry name" value="Homoserine_dh"/>
    <property type="match status" value="1"/>
</dbReference>
<comment type="similarity">
    <text evidence="7 28">In the C-terminal section; belongs to the homoserine dehydrogenase family.</text>
</comment>
<keyword evidence="11 28" id="KW-0808">Transferase</keyword>
<keyword evidence="19" id="KW-0520">NAD</keyword>
<evidence type="ECO:0000256" key="13">
    <source>
        <dbReference type="ARBA" id="ARBA00022723"/>
    </source>
</evidence>
<evidence type="ECO:0000256" key="2">
    <source>
        <dbReference type="ARBA" id="ARBA00004766"/>
    </source>
</evidence>
<reference evidence="33 34" key="1">
    <citation type="journal article" date="2018" name="Genome Biol. Evol.">
        <title>Cladogenesis and Genomic Streamlining in Extracellular Endosymbionts of Tropical Stink Bugs.</title>
        <authorList>
            <person name="Otero-Bravo A."/>
            <person name="Goffredi S."/>
            <person name="Sabree Z.L."/>
        </authorList>
    </citation>
    <scope>NUCLEOTIDE SEQUENCE [LARGE SCALE GENOMIC DNA]</scope>
    <source>
        <strain evidence="33 34">SoEL</strain>
    </source>
</reference>
<dbReference type="FunFam" id="3.30.360.10:FF:000006">
    <property type="entry name" value="Bifunctional aspartokinase/homoserine dehydrogenase"/>
    <property type="match status" value="1"/>
</dbReference>
<dbReference type="InterPro" id="IPR011147">
    <property type="entry name" value="Bifunc_Aspkin/hSer_DH"/>
</dbReference>
<comment type="caution">
    <text evidence="33">The sequence shown here is derived from an EMBL/GenBank/DDBJ whole genome shotgun (WGS) entry which is preliminary data.</text>
</comment>
<evidence type="ECO:0000256" key="16">
    <source>
        <dbReference type="ARBA" id="ARBA00022840"/>
    </source>
</evidence>
<dbReference type="UniPathway" id="UPA00050">
    <property type="reaction ID" value="UER00063"/>
</dbReference>
<comment type="subunit">
    <text evidence="9 28">Homotetramer.</text>
</comment>
<keyword evidence="13" id="KW-0479">Metal-binding</keyword>
<dbReference type="SUPFAM" id="SSF55021">
    <property type="entry name" value="ACT-like"/>
    <property type="match status" value="2"/>
</dbReference>
<keyword evidence="15 28" id="KW-0418">Kinase</keyword>
<dbReference type="SUPFAM" id="SSF55347">
    <property type="entry name" value="Glyceraldehyde-3-phosphate dehydrogenase-like, C-terminal domain"/>
    <property type="match status" value="1"/>
</dbReference>
<keyword evidence="34" id="KW-1185">Reference proteome</keyword>
<dbReference type="RefSeq" id="WP_136130147.1">
    <property type="nucleotide sequence ID" value="NZ_PDKU01000002.1"/>
</dbReference>
<dbReference type="Gene3D" id="3.40.1160.10">
    <property type="entry name" value="Acetylglutamate kinase-like"/>
    <property type="match status" value="1"/>
</dbReference>
<dbReference type="NCBIfam" id="TIGR00657">
    <property type="entry name" value="asp_kinases"/>
    <property type="match status" value="1"/>
</dbReference>
<evidence type="ECO:0000313" key="34">
    <source>
        <dbReference type="Proteomes" id="UP000296144"/>
    </source>
</evidence>
<evidence type="ECO:0000256" key="15">
    <source>
        <dbReference type="ARBA" id="ARBA00022777"/>
    </source>
</evidence>
<comment type="catalytic activity">
    <reaction evidence="25">
        <text>L-aspartate + ATP = 4-phospho-L-aspartate + ADP</text>
        <dbReference type="Rhea" id="RHEA:23776"/>
        <dbReference type="ChEBI" id="CHEBI:29991"/>
        <dbReference type="ChEBI" id="CHEBI:30616"/>
        <dbReference type="ChEBI" id="CHEBI:57535"/>
        <dbReference type="ChEBI" id="CHEBI:456216"/>
        <dbReference type="EC" id="2.7.2.4"/>
    </reaction>
    <physiologicalReaction direction="left-to-right" evidence="25">
        <dbReference type="Rhea" id="RHEA:23777"/>
    </physiologicalReaction>
</comment>
<dbReference type="Gene3D" id="3.30.360.10">
    <property type="entry name" value="Dihydrodipicolinate Reductase, domain 2"/>
    <property type="match status" value="1"/>
</dbReference>
<keyword evidence="16 28" id="KW-0067">ATP-binding</keyword>
<evidence type="ECO:0000256" key="19">
    <source>
        <dbReference type="ARBA" id="ARBA00023027"/>
    </source>
</evidence>
<evidence type="ECO:0000256" key="28">
    <source>
        <dbReference type="PIRNR" id="PIRNR000727"/>
    </source>
</evidence>
<keyword evidence="18 28" id="KW-0560">Oxidoreductase</keyword>
<evidence type="ECO:0000256" key="24">
    <source>
        <dbReference type="ARBA" id="ARBA00044938"/>
    </source>
</evidence>
<comment type="catalytic activity">
    <reaction evidence="27">
        <text>L-homoserine + NAD(+) = L-aspartate 4-semialdehyde + NADH + H(+)</text>
        <dbReference type="Rhea" id="RHEA:15757"/>
        <dbReference type="ChEBI" id="CHEBI:15378"/>
        <dbReference type="ChEBI" id="CHEBI:57476"/>
        <dbReference type="ChEBI" id="CHEBI:57540"/>
        <dbReference type="ChEBI" id="CHEBI:57945"/>
        <dbReference type="ChEBI" id="CHEBI:537519"/>
        <dbReference type="EC" id="1.1.1.3"/>
    </reaction>
    <physiologicalReaction direction="right-to-left" evidence="27">
        <dbReference type="Rhea" id="RHEA:15759"/>
    </physiologicalReaction>
</comment>
<dbReference type="EMBL" id="PDKU01000002">
    <property type="protein sequence ID" value="PPI86573.1"/>
    <property type="molecule type" value="Genomic_DNA"/>
</dbReference>
<comment type="pathway">
    <text evidence="5 28">Amino-acid biosynthesis; L-methionine biosynthesis via de novo pathway; L-homoserine from L-aspartate: step 3/3.</text>
</comment>
<evidence type="ECO:0000313" key="33">
    <source>
        <dbReference type="EMBL" id="PPI86573.1"/>
    </source>
</evidence>
<dbReference type="Pfam" id="PF00696">
    <property type="entry name" value="AA_kinase"/>
    <property type="match status" value="1"/>
</dbReference>
<evidence type="ECO:0000256" key="8">
    <source>
        <dbReference type="ARBA" id="ARBA00010046"/>
    </source>
</evidence>
<dbReference type="GO" id="GO:0009086">
    <property type="term" value="P:methionine biosynthetic process"/>
    <property type="evidence" value="ECO:0007669"/>
    <property type="project" value="UniProtKB-KW"/>
</dbReference>
<evidence type="ECO:0000256" key="25">
    <source>
        <dbReference type="ARBA" id="ARBA00048561"/>
    </source>
</evidence>
<comment type="catalytic activity">
    <reaction evidence="26">
        <text>L-homoserine + NADP(+) = L-aspartate 4-semialdehyde + NADPH + H(+)</text>
        <dbReference type="Rhea" id="RHEA:15761"/>
        <dbReference type="ChEBI" id="CHEBI:15378"/>
        <dbReference type="ChEBI" id="CHEBI:57476"/>
        <dbReference type="ChEBI" id="CHEBI:57783"/>
        <dbReference type="ChEBI" id="CHEBI:58349"/>
        <dbReference type="ChEBI" id="CHEBI:537519"/>
        <dbReference type="EC" id="1.1.1.3"/>
    </reaction>
    <physiologicalReaction direction="right-to-left" evidence="26">
        <dbReference type="Rhea" id="RHEA:15763"/>
    </physiologicalReaction>
</comment>
<feature type="domain" description="Aspartate/homoserine dehydrogenase NAD-binding" evidence="31">
    <location>
        <begin position="472"/>
        <end position="607"/>
    </location>
</feature>
<evidence type="ECO:0000256" key="22">
    <source>
        <dbReference type="ARBA" id="ARBA00023167"/>
    </source>
</evidence>
<dbReference type="PIRSF" id="PIRSF000727">
    <property type="entry name" value="ThrA"/>
    <property type="match status" value="1"/>
</dbReference>
<dbReference type="InterPro" id="IPR001341">
    <property type="entry name" value="Asp_kinase"/>
</dbReference>
<keyword evidence="20" id="KW-0915">Sodium</keyword>
<keyword evidence="14 28" id="KW-0547">Nucleotide-binding</keyword>
<dbReference type="InterPro" id="IPR045865">
    <property type="entry name" value="ACT-like_dom_sf"/>
</dbReference>
<dbReference type="Proteomes" id="UP000296144">
    <property type="component" value="Unassembled WGS sequence"/>
</dbReference>
<evidence type="ECO:0000256" key="14">
    <source>
        <dbReference type="ARBA" id="ARBA00022741"/>
    </source>
</evidence>
<proteinExistence type="inferred from homology"/>
<keyword evidence="21" id="KW-0457">Lysine biosynthesis</keyword>
<keyword evidence="10 28" id="KW-0028">Amino-acid biosynthesis</keyword>
<evidence type="ECO:0000256" key="27">
    <source>
        <dbReference type="ARBA" id="ARBA00049031"/>
    </source>
</evidence>
<dbReference type="AlphaFoldDB" id="A0A2P5SW75"/>
<dbReference type="InterPro" id="IPR001342">
    <property type="entry name" value="HDH_cat"/>
</dbReference>
<comment type="function">
    <text evidence="24">Bifunctional aspartate kinase and homoserine dehydrogenase that catalyzes the first and the third steps toward the synthesis of lysine, methionine and threonine from aspartate.</text>
</comment>
<dbReference type="PROSITE" id="PS01042">
    <property type="entry name" value="HOMOSER_DHGENASE"/>
    <property type="match status" value="1"/>
</dbReference>
<evidence type="ECO:0000256" key="18">
    <source>
        <dbReference type="ARBA" id="ARBA00023002"/>
    </source>
</evidence>
<evidence type="ECO:0000256" key="10">
    <source>
        <dbReference type="ARBA" id="ARBA00022605"/>
    </source>
</evidence>
<dbReference type="InterPro" id="IPR036393">
    <property type="entry name" value="AceGlu_kinase-like_sf"/>
</dbReference>
<evidence type="ECO:0000259" key="32">
    <source>
        <dbReference type="Pfam" id="PF22468"/>
    </source>
</evidence>
<dbReference type="InterPro" id="IPR019811">
    <property type="entry name" value="HDH_CS"/>
</dbReference>
<keyword evidence="12" id="KW-0791">Threonine biosynthesis</keyword>
<dbReference type="Gene3D" id="3.40.50.720">
    <property type="entry name" value="NAD(P)-binding Rossmann-like Domain"/>
    <property type="match status" value="1"/>
</dbReference>
<dbReference type="GO" id="GO:0009088">
    <property type="term" value="P:threonine biosynthetic process"/>
    <property type="evidence" value="ECO:0007669"/>
    <property type="project" value="UniProtKB-UniRule"/>
</dbReference>
<evidence type="ECO:0000256" key="23">
    <source>
        <dbReference type="ARBA" id="ARBA00023268"/>
    </source>
</evidence>
<dbReference type="InterPro" id="IPR005106">
    <property type="entry name" value="Asp/hSer_DH_NAD-bd"/>
</dbReference>
<evidence type="ECO:0000256" key="9">
    <source>
        <dbReference type="ARBA" id="ARBA00011881"/>
    </source>
</evidence>
<dbReference type="Pfam" id="PF22468">
    <property type="entry name" value="ACT_9"/>
    <property type="match status" value="1"/>
</dbReference>
<evidence type="ECO:0000256" key="3">
    <source>
        <dbReference type="ARBA" id="ARBA00004986"/>
    </source>
</evidence>
<evidence type="ECO:0000259" key="31">
    <source>
        <dbReference type="Pfam" id="PF03447"/>
    </source>
</evidence>
<comment type="pathway">
    <text evidence="2 28">Amino-acid biosynthesis; L-lysine biosynthesis via DAP pathway; (S)-tetrahydrodipicolinate from L-aspartate: step 1/4.</text>
</comment>
<name>A0A2P5SW75_9GAMM</name>
<feature type="domain" description="Homoserine dehydrogenase catalytic" evidence="30">
    <location>
        <begin position="615"/>
        <end position="813"/>
    </location>
</feature>
<dbReference type="UniPathway" id="UPA00051">
    <property type="reaction ID" value="UER00462"/>
</dbReference>
<dbReference type="GO" id="GO:0009090">
    <property type="term" value="P:homoserine biosynthetic process"/>
    <property type="evidence" value="ECO:0007669"/>
    <property type="project" value="UniProtKB-ARBA"/>
</dbReference>
<organism evidence="33 34">
    <name type="scientific">Candidatus Pantoea edessiphila</name>
    <dbReference type="NCBI Taxonomy" id="2044610"/>
    <lineage>
        <taxon>Bacteria</taxon>
        <taxon>Pseudomonadati</taxon>
        <taxon>Pseudomonadota</taxon>
        <taxon>Gammaproteobacteria</taxon>
        <taxon>Enterobacterales</taxon>
        <taxon>Erwiniaceae</taxon>
        <taxon>Pantoea</taxon>
    </lineage>
</organism>
<comment type="pathway">
    <text evidence="4 28">Amino-acid biosynthesis; L-threonine biosynthesis; L-threonine from L-aspartate: step 3/5.</text>
</comment>
<dbReference type="EC" id="2.7.2.4" evidence="28"/>
<dbReference type="OrthoDB" id="9799110at2"/>
<comment type="similarity">
    <text evidence="8 28">In the N-terminal section; belongs to the aspartokinase family.</text>
</comment>
<feature type="domain" description="Aspartokinase ACT" evidence="32">
    <location>
        <begin position="401"/>
        <end position="458"/>
    </location>
</feature>
<feature type="domain" description="Aspartate/glutamate/uridylate kinase" evidence="29">
    <location>
        <begin position="2"/>
        <end position="286"/>
    </location>
</feature>
<dbReference type="InterPro" id="IPR001048">
    <property type="entry name" value="Asp/Glu/Uridylate_kinase"/>
</dbReference>
<evidence type="ECO:0000256" key="7">
    <source>
        <dbReference type="ARBA" id="ARBA00007952"/>
    </source>
</evidence>
<dbReference type="GO" id="GO:0009089">
    <property type="term" value="P:lysine biosynthetic process via diaminopimelate"/>
    <property type="evidence" value="ECO:0007669"/>
    <property type="project" value="UniProtKB-UniRule"/>
</dbReference>
<dbReference type="SUPFAM" id="SSF53633">
    <property type="entry name" value="Carbamate kinase-like"/>
    <property type="match status" value="1"/>
</dbReference>
<evidence type="ECO:0000256" key="5">
    <source>
        <dbReference type="ARBA" id="ARBA00005062"/>
    </source>
</evidence>
<dbReference type="GO" id="GO:0004412">
    <property type="term" value="F:homoserine dehydrogenase activity"/>
    <property type="evidence" value="ECO:0007669"/>
    <property type="project" value="UniProtKB-UniRule"/>
</dbReference>
<evidence type="ECO:0000256" key="21">
    <source>
        <dbReference type="ARBA" id="ARBA00023154"/>
    </source>
</evidence>
<sequence length="817" mass="91529">MRVLKFGGTSTGDAELLIRAAKILEDNAKQGQVVAVVSSPNKITNYLLKFIEYKIKNQNTLLSVKDRKIECIFSNLLLDLVNIQPKLNFNYLKNFLKSEFNKIKKILYSIKLFKHCPDKIYASIFYISGKISVVILEEILKVHNHQISIINPVKKLLAFGNYLDYTIDIAESTRRIKLDQIPETNIILMASAIAGNEKDEIVLLGNNGSEYSAVVLAACFNSNCCEIWTNVDGIYNCEVNQVPDARLLKSISYTEAIEMICFNSKILSLKIIKILIHFQITYSIKNITNIKAHGTMISNYSNQFSNSIKGIFSLNNIVMLNISGPLLKHVIGAASKIIDMISKNNILGFLLIQAYSDYDINVYVLKNDLEQIKQTLKEKFKFEFTNNLLNSIKIIKNLGVISVVGDSINTGLNKKIFSALANNNINTIAILKNNSKSSISIVVKNSEIINGVRLIYRSLFINHKIIEVFLIGVGGVGNTLLNQIYKQKDFLQKEKKIKLCVYGIANSQKSLTDFKGINLNNWKFALNKTKKIFSISKWINLIKKHNILNPVIVDCTSSQEVADRYADFLSNGFHVVTSNKKANTSSWNYYQKIRKIANSVNRKFLYETNVGAGLPVIQNLQNLLNTGDQLIRFSGILSGSLSFIFGKLDEGLSISEATKIARNMGFTEPDPREDLSGIDVARKLLILAREIGYQLELNDVIVEPVLPLDVMNKIQCIDKFMKSLSEFDDVFKNRVAKAHTCGNVLRFVGSIEKGGVCKVKIDEVGAQNPLYKIKNGENALAFYSHYYQPIPLVLRGYGAGNNVTAAGVFADLLHTLS</sequence>
<evidence type="ECO:0000256" key="11">
    <source>
        <dbReference type="ARBA" id="ARBA00022679"/>
    </source>
</evidence>
<dbReference type="InterPro" id="IPR036291">
    <property type="entry name" value="NAD(P)-bd_dom_sf"/>
</dbReference>
<evidence type="ECO:0000256" key="12">
    <source>
        <dbReference type="ARBA" id="ARBA00022697"/>
    </source>
</evidence>
<dbReference type="GO" id="GO:0005524">
    <property type="term" value="F:ATP binding"/>
    <property type="evidence" value="ECO:0007669"/>
    <property type="project" value="UniProtKB-UniRule"/>
</dbReference>
<keyword evidence="23" id="KW-0511">Multifunctional enzyme</keyword>
<dbReference type="SUPFAM" id="SSF51735">
    <property type="entry name" value="NAD(P)-binding Rossmann-fold domains"/>
    <property type="match status" value="1"/>
</dbReference>
<dbReference type="FunFam" id="3.40.50.720:FF:000083">
    <property type="entry name" value="Bifunctional aspartokinase/homoserine dehydrogenase"/>
    <property type="match status" value="1"/>
</dbReference>
<evidence type="ECO:0000256" key="20">
    <source>
        <dbReference type="ARBA" id="ARBA00023053"/>
    </source>
</evidence>
<dbReference type="GO" id="GO:0050661">
    <property type="term" value="F:NADP binding"/>
    <property type="evidence" value="ECO:0007669"/>
    <property type="project" value="UniProtKB-UniRule"/>
</dbReference>
<accession>A0A2P5SW75</accession>
<comment type="pathway">
    <text evidence="6 28">Amino-acid biosynthesis; L-threonine biosynthesis; L-threonine from L-aspartate: step 1/5.</text>
</comment>
<evidence type="ECO:0000256" key="6">
    <source>
        <dbReference type="ARBA" id="ARBA00005139"/>
    </source>
</evidence>
<dbReference type="Gene3D" id="3.30.2130.10">
    <property type="entry name" value="VC0802-like"/>
    <property type="match status" value="1"/>
</dbReference>
<dbReference type="PANTHER" id="PTHR43070:SF3">
    <property type="entry name" value="HOMOSERINE DEHYDROGENASE"/>
    <property type="match status" value="1"/>
</dbReference>
<dbReference type="NCBIfam" id="NF006959">
    <property type="entry name" value="PRK09436.1"/>
    <property type="match status" value="1"/>
</dbReference>
<dbReference type="GO" id="GO:0004072">
    <property type="term" value="F:aspartate kinase activity"/>
    <property type="evidence" value="ECO:0007669"/>
    <property type="project" value="UniProtKB-UniRule"/>
</dbReference>
<keyword evidence="17 28" id="KW-0521">NADP</keyword>
<evidence type="ECO:0000256" key="26">
    <source>
        <dbReference type="ARBA" id="ARBA00048841"/>
    </source>
</evidence>
<comment type="pathway">
    <text evidence="3 28">Amino-acid biosynthesis; L-methionine biosynthesis via de novo pathway; L-homoserine from L-aspartate: step 1/3.</text>
</comment>
<dbReference type="InterPro" id="IPR049638">
    <property type="entry name" value="AK-HD"/>
</dbReference>
<evidence type="ECO:0000256" key="4">
    <source>
        <dbReference type="ARBA" id="ARBA00005056"/>
    </source>
</evidence>
<dbReference type="InterPro" id="IPR054352">
    <property type="entry name" value="ACT_Aspartokinase"/>
</dbReference>
<dbReference type="EC" id="1.1.1.3" evidence="28"/>
<evidence type="ECO:0000256" key="1">
    <source>
        <dbReference type="ARBA" id="ARBA00001920"/>
    </source>
</evidence>
<dbReference type="Pfam" id="PF03447">
    <property type="entry name" value="NAD_binding_3"/>
    <property type="match status" value="1"/>
</dbReference>
<dbReference type="GO" id="GO:0046872">
    <property type="term" value="F:metal ion binding"/>
    <property type="evidence" value="ECO:0007669"/>
    <property type="project" value="UniProtKB-KW"/>
</dbReference>
<keyword evidence="22" id="KW-0486">Methionine biosynthesis</keyword>
<evidence type="ECO:0000259" key="30">
    <source>
        <dbReference type="Pfam" id="PF00742"/>
    </source>
</evidence>
<dbReference type="PANTHER" id="PTHR43070">
    <property type="match status" value="1"/>
</dbReference>
<protein>
    <recommendedName>
        <fullName evidence="28">Bifunctional aspartokinase/homoserine dehydrogenase</fullName>
    </recommendedName>
    <domain>
        <recommendedName>
            <fullName evidence="28">Aspartokinase</fullName>
            <ecNumber evidence="28">2.7.2.4</ecNumber>
        </recommendedName>
    </domain>
    <domain>
        <recommendedName>
            <fullName evidence="28">Homoserine dehydrogenase</fullName>
            <ecNumber evidence="28">1.1.1.3</ecNumber>
        </recommendedName>
    </domain>
</protein>
<evidence type="ECO:0000256" key="17">
    <source>
        <dbReference type="ARBA" id="ARBA00022857"/>
    </source>
</evidence>
<gene>
    <name evidence="33" type="ORF">CRV10_01875</name>
</gene>